<sequence length="419" mass="46045">MDRFCGDFDDLFGRLAERTALRHYLIGLLLPRERNKTLTELAALVPGADRQRLHHFLHDAPWDPDALGARRVELWRRHPDLGPHGNGVLIIDETGDRKRGHGIVLTAQQYIGKLGRTANGVVAVTSHWTDGTRHVPLGVRPYRPASRLPAGKADPAFATKPELAWDLIEQARAAGVPFRAVVADCVYGENPKLEGRLRTARIRYVLALRPRHGTWQVVADPARPPAFTPAEAAARLPLEAWRRLVLTDSHGKPLVRHVAELELGSCYGPTRGTRLIAATADPARLTADSTWFMATNLSTAEADAAEVYRIYRLRDYYKPVKHELGWADFQVRSEQAIVRHWQLVMLAFTFSLLSAPPCDQAQETPREDRGAAGEKSTAPHRLAGHIAAGPRLAVPLGAPAAVLAPLVDRPTPTGTGSAT</sequence>
<dbReference type="EMBL" id="MAXA01000180">
    <property type="protein sequence ID" value="OHV30305.1"/>
    <property type="molecule type" value="Genomic_DNA"/>
</dbReference>
<evidence type="ECO:0000256" key="1">
    <source>
        <dbReference type="SAM" id="MobiDB-lite"/>
    </source>
</evidence>
<feature type="region of interest" description="Disordered" evidence="1">
    <location>
        <begin position="359"/>
        <end position="382"/>
    </location>
</feature>
<accession>A0A1S1QAR6</accession>
<gene>
    <name evidence="3" type="ORF">BBK14_16710</name>
</gene>
<dbReference type="Proteomes" id="UP000179769">
    <property type="component" value="Unassembled WGS sequence"/>
</dbReference>
<dbReference type="Pfam" id="PF13546">
    <property type="entry name" value="DDE_5"/>
    <property type="match status" value="1"/>
</dbReference>
<protein>
    <recommendedName>
        <fullName evidence="2">Transposase IS701-like DDE domain-containing protein</fullName>
    </recommendedName>
</protein>
<dbReference type="NCBIfam" id="NF033540">
    <property type="entry name" value="transpos_IS701"/>
    <property type="match status" value="1"/>
</dbReference>
<dbReference type="SUPFAM" id="SSF53098">
    <property type="entry name" value="Ribonuclease H-like"/>
    <property type="match status" value="1"/>
</dbReference>
<evidence type="ECO:0000313" key="3">
    <source>
        <dbReference type="EMBL" id="OHV30305.1"/>
    </source>
</evidence>
<evidence type="ECO:0000259" key="2">
    <source>
        <dbReference type="Pfam" id="PF13546"/>
    </source>
</evidence>
<dbReference type="PANTHER" id="PTHR33627:SF1">
    <property type="entry name" value="TRANSPOSASE"/>
    <property type="match status" value="1"/>
</dbReference>
<name>A0A1S1QAR6_9ACTN</name>
<dbReference type="InterPro" id="IPR012337">
    <property type="entry name" value="RNaseH-like_sf"/>
</dbReference>
<reference evidence="4" key="1">
    <citation type="submission" date="2016-07" db="EMBL/GenBank/DDBJ databases">
        <title>Frankia sp. NRRL B-16219 Genome sequencing.</title>
        <authorList>
            <person name="Ghodhbane-Gtari F."/>
            <person name="Swanson E."/>
            <person name="Gueddou A."/>
            <person name="Louati M."/>
            <person name="Nouioui I."/>
            <person name="Hezbri K."/>
            <person name="Abebe-Akele F."/>
            <person name="Simpson S."/>
            <person name="Morris K."/>
            <person name="Thomas K."/>
            <person name="Gtari M."/>
            <person name="Tisa L.S."/>
        </authorList>
    </citation>
    <scope>NUCLEOTIDE SEQUENCE [LARGE SCALE GENOMIC DNA]</scope>
    <source>
        <strain evidence="4">NRRL B-16219</strain>
    </source>
</reference>
<evidence type="ECO:0000313" key="4">
    <source>
        <dbReference type="Proteomes" id="UP000179769"/>
    </source>
</evidence>
<keyword evidence="4" id="KW-1185">Reference proteome</keyword>
<dbReference type="AlphaFoldDB" id="A0A1S1QAR6"/>
<organism evidence="3 4">
    <name type="scientific">Parafrankia soli</name>
    <dbReference type="NCBI Taxonomy" id="2599596"/>
    <lineage>
        <taxon>Bacteria</taxon>
        <taxon>Bacillati</taxon>
        <taxon>Actinomycetota</taxon>
        <taxon>Actinomycetes</taxon>
        <taxon>Frankiales</taxon>
        <taxon>Frankiaceae</taxon>
        <taxon>Parafrankia</taxon>
    </lineage>
</organism>
<dbReference type="PANTHER" id="PTHR33627">
    <property type="entry name" value="TRANSPOSASE"/>
    <property type="match status" value="1"/>
</dbReference>
<comment type="caution">
    <text evidence="3">The sequence shown here is derived from an EMBL/GenBank/DDBJ whole genome shotgun (WGS) entry which is preliminary data.</text>
</comment>
<proteinExistence type="predicted"/>
<dbReference type="InterPro" id="IPR039365">
    <property type="entry name" value="IS701-like"/>
</dbReference>
<dbReference type="InterPro" id="IPR038721">
    <property type="entry name" value="IS701-like_DDE_dom"/>
</dbReference>
<feature type="domain" description="Transposase IS701-like DDE" evidence="2">
    <location>
        <begin position="8"/>
        <end position="226"/>
    </location>
</feature>